<evidence type="ECO:0000313" key="1">
    <source>
        <dbReference type="EMBL" id="ORO44997.1"/>
    </source>
</evidence>
<sequence length="175" mass="20675">MEFLETLALARDLESEKSHTDEWILRNFLKSKPLKYLSETNEPFLKEFDEIRQAYAAGLERLSNHISSSIGVDVNSKLGDLTGEQAFNFIRRLEYEYIRPVFDFKICYPELMEEAKDNKYELEDYELSVALPERYKARFRKILSLYEQELLNLANEFAEDFKNHSVKIETPEVSQ</sequence>
<protein>
    <submittedName>
        <fullName evidence="1">Uncharacterized protein</fullName>
    </submittedName>
</protein>
<reference evidence="1 2" key="1">
    <citation type="journal article" date="2016" name="Eur. J. Clin. Microbiol. Infect. Dis.">
        <title>Whole genome sequencing as a tool for phylogenetic analysis of clinical strains of Mitis group streptococci.</title>
        <authorList>
            <person name="Rasmussen L.H."/>
            <person name="Dargis R."/>
            <person name="Hojholt K."/>
            <person name="Christensen J.J."/>
            <person name="Skovgaard O."/>
            <person name="Justesen U.S."/>
            <person name="Rosenvinge F.S."/>
            <person name="Moser C."/>
            <person name="Lukjancenko O."/>
            <person name="Rasmussen S."/>
            <person name="Nielsen X.C."/>
        </authorList>
    </citation>
    <scope>NUCLEOTIDE SEQUENCE [LARGE SCALE GENOMIC DNA]</scope>
    <source>
        <strain evidence="1 2">B_003802_10</strain>
    </source>
</reference>
<dbReference type="AlphaFoldDB" id="A0A1X1GDQ5"/>
<dbReference type="Proteomes" id="UP000193958">
    <property type="component" value="Unassembled WGS sequence"/>
</dbReference>
<dbReference type="EMBL" id="NCUE01000014">
    <property type="protein sequence ID" value="ORO44997.1"/>
    <property type="molecule type" value="Genomic_DNA"/>
</dbReference>
<name>A0A1X1GDQ5_STROR</name>
<comment type="caution">
    <text evidence="1">The sequence shown here is derived from an EMBL/GenBank/DDBJ whole genome shotgun (WGS) entry which is preliminary data.</text>
</comment>
<organism evidence="1 2">
    <name type="scientific">Streptococcus oralis subsp. tigurinus</name>
    <dbReference type="NCBI Taxonomy" id="1077464"/>
    <lineage>
        <taxon>Bacteria</taxon>
        <taxon>Bacillati</taxon>
        <taxon>Bacillota</taxon>
        <taxon>Bacilli</taxon>
        <taxon>Lactobacillales</taxon>
        <taxon>Streptococcaceae</taxon>
        <taxon>Streptococcus</taxon>
    </lineage>
</organism>
<gene>
    <name evidence="1" type="ORF">B7727_00850</name>
</gene>
<evidence type="ECO:0000313" key="2">
    <source>
        <dbReference type="Proteomes" id="UP000193958"/>
    </source>
</evidence>
<proteinExistence type="predicted"/>
<accession>A0A1X1GDQ5</accession>
<dbReference type="RefSeq" id="WP_084919884.1">
    <property type="nucleotide sequence ID" value="NZ_NCUE01000014.1"/>
</dbReference>